<evidence type="ECO:0000259" key="1">
    <source>
        <dbReference type="SMART" id="SM00960"/>
    </source>
</evidence>
<evidence type="ECO:0000313" key="3">
    <source>
        <dbReference type="Proteomes" id="UP001595803"/>
    </source>
</evidence>
<protein>
    <submittedName>
        <fullName evidence="2">Roadblock/LC7 domain-containing protein</fullName>
    </submittedName>
</protein>
<reference evidence="3" key="1">
    <citation type="journal article" date="2019" name="Int. J. Syst. Evol. Microbiol.">
        <title>The Global Catalogue of Microorganisms (GCM) 10K type strain sequencing project: providing services to taxonomists for standard genome sequencing and annotation.</title>
        <authorList>
            <consortium name="The Broad Institute Genomics Platform"/>
            <consortium name="The Broad Institute Genome Sequencing Center for Infectious Disease"/>
            <person name="Wu L."/>
            <person name="Ma J."/>
        </authorList>
    </citation>
    <scope>NUCLEOTIDE SEQUENCE [LARGE SCALE GENOMIC DNA]</scope>
    <source>
        <strain evidence="3">CCTCC AB 2017081</strain>
    </source>
</reference>
<dbReference type="SMART" id="SM00960">
    <property type="entry name" value="Robl_LC7"/>
    <property type="match status" value="1"/>
</dbReference>
<keyword evidence="3" id="KW-1185">Reference proteome</keyword>
<organism evidence="2 3">
    <name type="scientific">Deinococcus rufus</name>
    <dbReference type="NCBI Taxonomy" id="2136097"/>
    <lineage>
        <taxon>Bacteria</taxon>
        <taxon>Thermotogati</taxon>
        <taxon>Deinococcota</taxon>
        <taxon>Deinococci</taxon>
        <taxon>Deinococcales</taxon>
        <taxon>Deinococcaceae</taxon>
        <taxon>Deinococcus</taxon>
    </lineage>
</organism>
<dbReference type="EMBL" id="JBHRZG010000002">
    <property type="protein sequence ID" value="MFC3831527.1"/>
    <property type="molecule type" value="Genomic_DNA"/>
</dbReference>
<sequence>MTNAVYIMIVRALERLVSERAAESMLRTALRDLKLAPDTVSGADMQRVLSGPLLARLSTVLPHARARQELISLSRQLEATDVKAPTLFTQPGPSASWEDHTQTDVTATGWSQMGLDVDDFEFEDPDSALSSGGQSYDLDTPLGQEELMQNLGRLSGVQGVMVCRANGEVLRVRAIRDPAGVGAVVAASVLLFQQRTLRLMSAELGGKTVCVRPLGAYCVAVIVNSQSNVGRLLVELQQLKAAA</sequence>
<accession>A0ABV7Z2C1</accession>
<gene>
    <name evidence="2" type="ORF">ACFOSB_01455</name>
</gene>
<feature type="domain" description="Roadblock/LAMTOR2" evidence="1">
    <location>
        <begin position="144"/>
        <end position="223"/>
    </location>
</feature>
<dbReference type="Proteomes" id="UP001595803">
    <property type="component" value="Unassembled WGS sequence"/>
</dbReference>
<proteinExistence type="predicted"/>
<evidence type="ECO:0000313" key="2">
    <source>
        <dbReference type="EMBL" id="MFC3831527.1"/>
    </source>
</evidence>
<dbReference type="RefSeq" id="WP_295817941.1">
    <property type="nucleotide sequence ID" value="NZ_JBHRZG010000002.1"/>
</dbReference>
<dbReference type="SUPFAM" id="SSF103196">
    <property type="entry name" value="Roadblock/LC7 domain"/>
    <property type="match status" value="1"/>
</dbReference>
<comment type="caution">
    <text evidence="2">The sequence shown here is derived from an EMBL/GenBank/DDBJ whole genome shotgun (WGS) entry which is preliminary data.</text>
</comment>
<name>A0ABV7Z2C1_9DEIO</name>
<dbReference type="InterPro" id="IPR004942">
    <property type="entry name" value="Roadblock/LAMTOR2_dom"/>
</dbReference>